<evidence type="ECO:0000256" key="4">
    <source>
        <dbReference type="ARBA" id="ARBA00023004"/>
    </source>
</evidence>
<reference evidence="8" key="1">
    <citation type="journal article" date="2019" name="Int. J. Syst. Evol. Microbiol.">
        <title>The Global Catalogue of Microorganisms (GCM) 10K type strain sequencing project: providing services to taxonomists for standard genome sequencing and annotation.</title>
        <authorList>
            <consortium name="The Broad Institute Genomics Platform"/>
            <consortium name="The Broad Institute Genome Sequencing Center for Infectious Disease"/>
            <person name="Wu L."/>
            <person name="Ma J."/>
        </authorList>
    </citation>
    <scope>NUCLEOTIDE SEQUENCE [LARGE SCALE GENOMIC DNA]</scope>
    <source>
        <strain evidence="8">KCTC 5701</strain>
    </source>
</reference>
<dbReference type="InterPro" id="IPR025702">
    <property type="entry name" value="OXD"/>
</dbReference>
<keyword evidence="2" id="KW-0349">Heme</keyword>
<evidence type="ECO:0000256" key="3">
    <source>
        <dbReference type="ARBA" id="ARBA00022723"/>
    </source>
</evidence>
<comment type="caution">
    <text evidence="7">The sequence shown here is derived from an EMBL/GenBank/DDBJ whole genome shotgun (WGS) entry which is preliminary data.</text>
</comment>
<protein>
    <submittedName>
        <fullName evidence="7">Phenylacetaldoxime dehydratase family protein</fullName>
    </submittedName>
</protein>
<comment type="similarity">
    <text evidence="6">Belongs to the heme-containing dehydratase family.</text>
</comment>
<name>A0ABW0WKX1_STRNO</name>
<sequence length="325" mass="36564">MAKRSSVPARHAPRFPAFTGVFPPGCTAYVMGQYGVQSAADATHETAAAEMRERFRSASRPDVVDRGSFTDSSGLTNTVWFAYWLEPARHRSWVAEGQRSAPFQEAGWWWEEALIPVEATETLHTHRQDQYPTSGLAEILDQEPTELHDYWGSARDRMRNSSAPPTRGAALEIHDSTVDVVVEGGICLIRTAQDWSGSSVFRLPFLQKVQPVKKRGVAYLGEHPETGCICTREISEQDMDGRLLDRACTVAWFVSLDHLLSWTHFHETHLRIYRSFFSMLHEEQSPLDVALWHEVSVLPPGSVRARYVGCHPDTGLLPLGLSRHE</sequence>
<keyword evidence="3" id="KW-0479">Metal-binding</keyword>
<dbReference type="RefSeq" id="WP_344352627.1">
    <property type="nucleotide sequence ID" value="NZ_BAAASM010000065.1"/>
</dbReference>
<keyword evidence="8" id="KW-1185">Reference proteome</keyword>
<dbReference type="Pfam" id="PF13816">
    <property type="entry name" value="Dehydratase_hem"/>
    <property type="match status" value="1"/>
</dbReference>
<evidence type="ECO:0000256" key="5">
    <source>
        <dbReference type="ARBA" id="ARBA00023239"/>
    </source>
</evidence>
<evidence type="ECO:0000313" key="8">
    <source>
        <dbReference type="Proteomes" id="UP001596065"/>
    </source>
</evidence>
<evidence type="ECO:0000256" key="2">
    <source>
        <dbReference type="ARBA" id="ARBA00022617"/>
    </source>
</evidence>
<evidence type="ECO:0000256" key="1">
    <source>
        <dbReference type="ARBA" id="ARBA00001970"/>
    </source>
</evidence>
<dbReference type="Proteomes" id="UP001596065">
    <property type="component" value="Unassembled WGS sequence"/>
</dbReference>
<evidence type="ECO:0000256" key="6">
    <source>
        <dbReference type="ARBA" id="ARBA00034312"/>
    </source>
</evidence>
<comment type="cofactor">
    <cofactor evidence="1">
        <name>heme b</name>
        <dbReference type="ChEBI" id="CHEBI:60344"/>
    </cofactor>
</comment>
<keyword evidence="4" id="KW-0408">Iron</keyword>
<keyword evidence="5" id="KW-0456">Lyase</keyword>
<evidence type="ECO:0000313" key="7">
    <source>
        <dbReference type="EMBL" id="MFC5658418.1"/>
    </source>
</evidence>
<organism evidence="7 8">
    <name type="scientific">Streptomyces nogalater</name>
    <dbReference type="NCBI Taxonomy" id="38314"/>
    <lineage>
        <taxon>Bacteria</taxon>
        <taxon>Bacillati</taxon>
        <taxon>Actinomycetota</taxon>
        <taxon>Actinomycetes</taxon>
        <taxon>Kitasatosporales</taxon>
        <taxon>Streptomycetaceae</taxon>
        <taxon>Streptomyces</taxon>
    </lineage>
</organism>
<dbReference type="EMBL" id="JBHSOE010000044">
    <property type="protein sequence ID" value="MFC5658418.1"/>
    <property type="molecule type" value="Genomic_DNA"/>
</dbReference>
<accession>A0ABW0WKX1</accession>
<proteinExistence type="inferred from homology"/>
<gene>
    <name evidence="7" type="ORF">ACFP3J_23420</name>
</gene>